<keyword evidence="1" id="KW-0472">Membrane</keyword>
<reference evidence="2 3" key="2">
    <citation type="submission" date="2020-03" db="EMBL/GenBank/DDBJ databases">
        <authorList>
            <person name="Ichikawa N."/>
            <person name="Kimura A."/>
            <person name="Kitahashi Y."/>
            <person name="Uohara A."/>
        </authorList>
    </citation>
    <scope>NUCLEOTIDE SEQUENCE [LARGE SCALE GENOMIC DNA]</scope>
    <source>
        <strain evidence="2 3">NBRC 105367</strain>
    </source>
</reference>
<organism evidence="2 3">
    <name type="scientific">Phytohabitans suffuscus</name>
    <dbReference type="NCBI Taxonomy" id="624315"/>
    <lineage>
        <taxon>Bacteria</taxon>
        <taxon>Bacillati</taxon>
        <taxon>Actinomycetota</taxon>
        <taxon>Actinomycetes</taxon>
        <taxon>Micromonosporales</taxon>
        <taxon>Micromonosporaceae</taxon>
    </lineage>
</organism>
<accession>A0A6F8YFY9</accession>
<evidence type="ECO:0008006" key="4">
    <source>
        <dbReference type="Google" id="ProtNLM"/>
    </source>
</evidence>
<keyword evidence="1" id="KW-1133">Transmembrane helix</keyword>
<sequence length="90" mass="9448">MDRPGPHRTRGRAVVEAARDGMLVAVGLVGLFAVSALIEAFVTPSPLPTAFRIGIGAAVWLAFLGYVVILGSAAAAKTRERDPRTNPHAQ</sequence>
<dbReference type="EMBL" id="AP022871">
    <property type="protein sequence ID" value="BCB85035.1"/>
    <property type="molecule type" value="Genomic_DNA"/>
</dbReference>
<feature type="transmembrane region" description="Helical" evidence="1">
    <location>
        <begin position="53"/>
        <end position="76"/>
    </location>
</feature>
<dbReference type="KEGG" id="psuu:Psuf_023480"/>
<evidence type="ECO:0000313" key="3">
    <source>
        <dbReference type="Proteomes" id="UP000503011"/>
    </source>
</evidence>
<keyword evidence="3" id="KW-1185">Reference proteome</keyword>
<dbReference type="Pfam" id="PF01944">
    <property type="entry name" value="SpoIIM"/>
    <property type="match status" value="1"/>
</dbReference>
<evidence type="ECO:0000256" key="1">
    <source>
        <dbReference type="SAM" id="Phobius"/>
    </source>
</evidence>
<dbReference type="InterPro" id="IPR002798">
    <property type="entry name" value="SpoIIM-like"/>
</dbReference>
<protein>
    <recommendedName>
        <fullName evidence="4">Integral membrane protein</fullName>
    </recommendedName>
</protein>
<proteinExistence type="predicted"/>
<evidence type="ECO:0000313" key="2">
    <source>
        <dbReference type="EMBL" id="BCB85035.1"/>
    </source>
</evidence>
<keyword evidence="1" id="KW-0812">Transmembrane</keyword>
<feature type="transmembrane region" description="Helical" evidence="1">
    <location>
        <begin position="21"/>
        <end position="41"/>
    </location>
</feature>
<dbReference type="Proteomes" id="UP000503011">
    <property type="component" value="Chromosome"/>
</dbReference>
<gene>
    <name evidence="2" type="ORF">Psuf_023480</name>
</gene>
<dbReference type="AlphaFoldDB" id="A0A6F8YFY9"/>
<reference evidence="2 3" key="1">
    <citation type="submission" date="2020-03" db="EMBL/GenBank/DDBJ databases">
        <title>Whole genome shotgun sequence of Phytohabitans suffuscus NBRC 105367.</title>
        <authorList>
            <person name="Komaki H."/>
            <person name="Tamura T."/>
        </authorList>
    </citation>
    <scope>NUCLEOTIDE SEQUENCE [LARGE SCALE GENOMIC DNA]</scope>
    <source>
        <strain evidence="2 3">NBRC 105367</strain>
    </source>
</reference>
<name>A0A6F8YFY9_9ACTN</name>